<dbReference type="Proteomes" id="UP000484381">
    <property type="component" value="Unassembled WGS sequence"/>
</dbReference>
<keyword evidence="1" id="KW-1133">Transmembrane helix</keyword>
<sequence length="357" mass="40452">MRTAVSRMSGETSAGRVVYIRRYWLTPTAWIFALLAATMLLILWYSDRTSTLSDQDNYLEYFRQTNWDWLVTSFHRRSSIIDFAVDLFTDEFGWRAWIIFINGFGLSAELGVRITVVVSNALLVYSFSRLRRPLLGLILWLIIPVAFATLVFQIRQGFAFSVFVFLAVMLRRPLLGALIASSVHTTFAVPAIILIAVRLFEDRQMVALFAGSMAGVVVAAAGQTLFRHFGSYRIDVYAGYQDNFSIRLLGLVTIYVLAPVMVLCSQPRQKNNPLDVAIENMSIMTIGLIVYLAVAYFVFPFGKDRVWYYVPLMLCILVPQIKFRNAAMIWMTAGVLGLVATDAIKNYFEGTYAYFLG</sequence>
<protein>
    <recommendedName>
        <fullName evidence="4">EpsG family protein</fullName>
    </recommendedName>
</protein>
<feature type="transmembrane region" description="Helical" evidence="1">
    <location>
        <begin position="23"/>
        <end position="45"/>
    </location>
</feature>
<feature type="transmembrane region" description="Helical" evidence="1">
    <location>
        <begin position="206"/>
        <end position="226"/>
    </location>
</feature>
<dbReference type="AlphaFoldDB" id="A0A7X1N8M6"/>
<organism evidence="2 3">
    <name type="scientific">Paraburkholderia franconis</name>
    <dbReference type="NCBI Taxonomy" id="2654983"/>
    <lineage>
        <taxon>Bacteria</taxon>
        <taxon>Pseudomonadati</taxon>
        <taxon>Pseudomonadota</taxon>
        <taxon>Betaproteobacteria</taxon>
        <taxon>Burkholderiales</taxon>
        <taxon>Burkholderiaceae</taxon>
        <taxon>Paraburkholderia</taxon>
    </lineage>
</organism>
<accession>A0A7X1N8M6</accession>
<keyword evidence="1" id="KW-0812">Transmembrane</keyword>
<feature type="transmembrane region" description="Helical" evidence="1">
    <location>
        <begin position="246"/>
        <end position="264"/>
    </location>
</feature>
<keyword evidence="1" id="KW-0472">Membrane</keyword>
<evidence type="ECO:0000313" key="2">
    <source>
        <dbReference type="EMBL" id="MPW17409.1"/>
    </source>
</evidence>
<reference evidence="2 3" key="1">
    <citation type="submission" date="2019-10" db="EMBL/GenBank/DDBJ databases">
        <title>Paraburkholderia sp. isolated from nodules of Mimosa pudica from Brazilian Atlantic Forest soils.</title>
        <authorList>
            <person name="Paulitsch F."/>
            <person name="Hungria M."/>
            <person name="Dall'Agnol R."/>
        </authorList>
    </citation>
    <scope>NUCLEOTIDE SEQUENCE [LARGE SCALE GENOMIC DNA]</scope>
    <source>
        <strain evidence="2 3">CNPSo 3157</strain>
    </source>
</reference>
<evidence type="ECO:0008006" key="4">
    <source>
        <dbReference type="Google" id="ProtNLM"/>
    </source>
</evidence>
<dbReference type="EMBL" id="WHNP01000008">
    <property type="protein sequence ID" value="MPW17409.1"/>
    <property type="molecule type" value="Genomic_DNA"/>
</dbReference>
<comment type="caution">
    <text evidence="2">The sequence shown here is derived from an EMBL/GenBank/DDBJ whole genome shotgun (WGS) entry which is preliminary data.</text>
</comment>
<proteinExistence type="predicted"/>
<name>A0A7X1N8M6_9BURK</name>
<gene>
    <name evidence="2" type="ORF">GCT13_10805</name>
</gene>
<feature type="transmembrane region" description="Helical" evidence="1">
    <location>
        <begin position="134"/>
        <end position="154"/>
    </location>
</feature>
<dbReference type="RefSeq" id="WP_152757737.1">
    <property type="nucleotide sequence ID" value="NZ_WHNP01000008.1"/>
</dbReference>
<evidence type="ECO:0000313" key="3">
    <source>
        <dbReference type="Proteomes" id="UP000484381"/>
    </source>
</evidence>
<evidence type="ECO:0000256" key="1">
    <source>
        <dbReference type="SAM" id="Phobius"/>
    </source>
</evidence>
<keyword evidence="3" id="KW-1185">Reference proteome</keyword>
<feature type="transmembrane region" description="Helical" evidence="1">
    <location>
        <begin position="174"/>
        <end position="199"/>
    </location>
</feature>
<feature type="transmembrane region" description="Helical" evidence="1">
    <location>
        <begin position="96"/>
        <end position="122"/>
    </location>
</feature>
<feature type="transmembrane region" description="Helical" evidence="1">
    <location>
        <begin position="276"/>
        <end position="299"/>
    </location>
</feature>